<organism evidence="1 2">
    <name type="scientific">Hypoxylon rubiginosum</name>
    <dbReference type="NCBI Taxonomy" id="110542"/>
    <lineage>
        <taxon>Eukaryota</taxon>
        <taxon>Fungi</taxon>
        <taxon>Dikarya</taxon>
        <taxon>Ascomycota</taxon>
        <taxon>Pezizomycotina</taxon>
        <taxon>Sordariomycetes</taxon>
        <taxon>Xylariomycetidae</taxon>
        <taxon>Xylariales</taxon>
        <taxon>Hypoxylaceae</taxon>
        <taxon>Hypoxylon</taxon>
    </lineage>
</organism>
<sequence length="98" mass="10967">MDYASVILNVVLIDIIAIEMAKWIGNKLSGVLGVSNDDIDTLKPINSYGVDSRVSIELRNWFEKELGIRISIFELLGTSNIADISQIAATRTRFHEEE</sequence>
<keyword evidence="2" id="KW-1185">Reference proteome</keyword>
<reference evidence="1 2" key="1">
    <citation type="journal article" date="2022" name="New Phytol.">
        <title>Ecological generalism drives hyperdiversity of secondary metabolite gene clusters in xylarialean endophytes.</title>
        <authorList>
            <person name="Franco M.E.E."/>
            <person name="Wisecaver J.H."/>
            <person name="Arnold A.E."/>
            <person name="Ju Y.M."/>
            <person name="Slot J.C."/>
            <person name="Ahrendt S."/>
            <person name="Moore L.P."/>
            <person name="Eastman K.E."/>
            <person name="Scott K."/>
            <person name="Konkel Z."/>
            <person name="Mondo S.J."/>
            <person name="Kuo A."/>
            <person name="Hayes R.D."/>
            <person name="Haridas S."/>
            <person name="Andreopoulos B."/>
            <person name="Riley R."/>
            <person name="LaButti K."/>
            <person name="Pangilinan J."/>
            <person name="Lipzen A."/>
            <person name="Amirebrahimi M."/>
            <person name="Yan J."/>
            <person name="Adam C."/>
            <person name="Keymanesh K."/>
            <person name="Ng V."/>
            <person name="Louie K."/>
            <person name="Northen T."/>
            <person name="Drula E."/>
            <person name="Henrissat B."/>
            <person name="Hsieh H.M."/>
            <person name="Youens-Clark K."/>
            <person name="Lutzoni F."/>
            <person name="Miadlikowska J."/>
            <person name="Eastwood D.C."/>
            <person name="Hamelin R.C."/>
            <person name="Grigoriev I.V."/>
            <person name="U'Ren J.M."/>
        </authorList>
    </citation>
    <scope>NUCLEOTIDE SEQUENCE [LARGE SCALE GENOMIC DNA]</scope>
    <source>
        <strain evidence="1 2">CBS 119005</strain>
    </source>
</reference>
<protein>
    <submittedName>
        <fullName evidence="1">Uncharacterized protein</fullName>
    </submittedName>
</protein>
<proteinExistence type="predicted"/>
<gene>
    <name evidence="1" type="ORF">F4820DRAFT_429228</name>
</gene>
<dbReference type="EMBL" id="MU393518">
    <property type="protein sequence ID" value="KAI4862779.1"/>
    <property type="molecule type" value="Genomic_DNA"/>
</dbReference>
<name>A0ACB9YTT8_9PEZI</name>
<accession>A0ACB9YTT8</accession>
<dbReference type="Proteomes" id="UP001497700">
    <property type="component" value="Unassembled WGS sequence"/>
</dbReference>
<comment type="caution">
    <text evidence="1">The sequence shown here is derived from an EMBL/GenBank/DDBJ whole genome shotgun (WGS) entry which is preliminary data.</text>
</comment>
<evidence type="ECO:0000313" key="2">
    <source>
        <dbReference type="Proteomes" id="UP001497700"/>
    </source>
</evidence>
<evidence type="ECO:0000313" key="1">
    <source>
        <dbReference type="EMBL" id="KAI4862779.1"/>
    </source>
</evidence>